<feature type="compositionally biased region" description="Low complexity" evidence="1">
    <location>
        <begin position="273"/>
        <end position="285"/>
    </location>
</feature>
<evidence type="ECO:0000256" key="1">
    <source>
        <dbReference type="SAM" id="MobiDB-lite"/>
    </source>
</evidence>
<evidence type="ECO:0000313" key="3">
    <source>
        <dbReference type="Proteomes" id="UP000800235"/>
    </source>
</evidence>
<organism evidence="2 3">
    <name type="scientific">Tothia fuscella</name>
    <dbReference type="NCBI Taxonomy" id="1048955"/>
    <lineage>
        <taxon>Eukaryota</taxon>
        <taxon>Fungi</taxon>
        <taxon>Dikarya</taxon>
        <taxon>Ascomycota</taxon>
        <taxon>Pezizomycotina</taxon>
        <taxon>Dothideomycetes</taxon>
        <taxon>Pleosporomycetidae</taxon>
        <taxon>Venturiales</taxon>
        <taxon>Cylindrosympodiaceae</taxon>
        <taxon>Tothia</taxon>
    </lineage>
</organism>
<proteinExistence type="predicted"/>
<feature type="compositionally biased region" description="Polar residues" evidence="1">
    <location>
        <begin position="299"/>
        <end position="311"/>
    </location>
</feature>
<sequence>MPSFKGLNCTLLFNQKLKKDNGWVGSANSTPAPEQEVTVSDDGVTRTSFAEAIIGRVGIEVTGVAAGSSYVLIEISIDGRRRVSRIVQLPCVAPNVKTPSGKGKNKNKDTVNQHFGQFDATEYTNGEGEWCYKKWRMKEVPSKSLRQRQRGCSIDSDSGCIVVTIRRCKNVVPLPAGGCNYEIHNTWDAEWDTPRVSAQAVRDEQLPHIVMHDSPKGDTEINESIKLAALDFAKGNSWEYMDTPEMPYAKFVFKYRSAKVLQARLQSLSEAQTTSSPPHSPPKTTDGISMAKQGFSPRTPLNSKSLLTTRFSPEEEADAKSDDATGVQTSKKRQLSDVTDGESNGQIEKRRKSGDTHPVRVLELREKIVALKAELAVDLKEGLDEIDSLKDTREKEWKETTKFKAIADENKRSAKKHFKTYMKARTEGRRTKNAYVKQKDEGNVQISMLYSAYLGAGGEQDNELEWEIGEAKVFSDEGSDAEESYVDSDDVKEEDEDEDDDEDELDEVDGQHISSSIAQAQIEAGDDDDEL</sequence>
<reference evidence="2" key="1">
    <citation type="journal article" date="2020" name="Stud. Mycol.">
        <title>101 Dothideomycetes genomes: a test case for predicting lifestyles and emergence of pathogens.</title>
        <authorList>
            <person name="Haridas S."/>
            <person name="Albert R."/>
            <person name="Binder M."/>
            <person name="Bloem J."/>
            <person name="Labutti K."/>
            <person name="Salamov A."/>
            <person name="Andreopoulos B."/>
            <person name="Baker S."/>
            <person name="Barry K."/>
            <person name="Bills G."/>
            <person name="Bluhm B."/>
            <person name="Cannon C."/>
            <person name="Castanera R."/>
            <person name="Culley D."/>
            <person name="Daum C."/>
            <person name="Ezra D."/>
            <person name="Gonzalez J."/>
            <person name="Henrissat B."/>
            <person name="Kuo A."/>
            <person name="Liang C."/>
            <person name="Lipzen A."/>
            <person name="Lutzoni F."/>
            <person name="Magnuson J."/>
            <person name="Mondo S."/>
            <person name="Nolan M."/>
            <person name="Ohm R."/>
            <person name="Pangilinan J."/>
            <person name="Park H.-J."/>
            <person name="Ramirez L."/>
            <person name="Alfaro M."/>
            <person name="Sun H."/>
            <person name="Tritt A."/>
            <person name="Yoshinaga Y."/>
            <person name="Zwiers L.-H."/>
            <person name="Turgeon B."/>
            <person name="Goodwin S."/>
            <person name="Spatafora J."/>
            <person name="Crous P."/>
            <person name="Grigoriev I."/>
        </authorList>
    </citation>
    <scope>NUCLEOTIDE SEQUENCE</scope>
    <source>
        <strain evidence="2">CBS 130266</strain>
    </source>
</reference>
<accession>A0A9P4NVN5</accession>
<dbReference type="EMBL" id="MU007027">
    <property type="protein sequence ID" value="KAF2432238.1"/>
    <property type="molecule type" value="Genomic_DNA"/>
</dbReference>
<feature type="region of interest" description="Disordered" evidence="1">
    <location>
        <begin position="470"/>
        <end position="531"/>
    </location>
</feature>
<dbReference type="Proteomes" id="UP000800235">
    <property type="component" value="Unassembled WGS sequence"/>
</dbReference>
<feature type="compositionally biased region" description="Acidic residues" evidence="1">
    <location>
        <begin position="477"/>
        <end position="508"/>
    </location>
</feature>
<evidence type="ECO:0000313" key="2">
    <source>
        <dbReference type="EMBL" id="KAF2432238.1"/>
    </source>
</evidence>
<name>A0A9P4NVN5_9PEZI</name>
<feature type="region of interest" description="Disordered" evidence="1">
    <location>
        <begin position="268"/>
        <end position="358"/>
    </location>
</feature>
<dbReference type="AlphaFoldDB" id="A0A9P4NVN5"/>
<keyword evidence="3" id="KW-1185">Reference proteome</keyword>
<protein>
    <submittedName>
        <fullName evidence="2">Uncharacterized protein</fullName>
    </submittedName>
</protein>
<gene>
    <name evidence="2" type="ORF">EJ08DRAFT_139344</name>
</gene>
<comment type="caution">
    <text evidence="2">The sequence shown here is derived from an EMBL/GenBank/DDBJ whole genome shotgun (WGS) entry which is preliminary data.</text>
</comment>